<dbReference type="SUPFAM" id="SSF55785">
    <property type="entry name" value="PYP-like sensor domain (PAS domain)"/>
    <property type="match status" value="1"/>
</dbReference>
<dbReference type="Gene3D" id="3.40.50.2300">
    <property type="match status" value="1"/>
</dbReference>
<dbReference type="Gene3D" id="3.40.50.10660">
    <property type="entry name" value="PrpR receptor domain-like"/>
    <property type="match status" value="1"/>
</dbReference>
<dbReference type="SMART" id="SM00382">
    <property type="entry name" value="AAA"/>
    <property type="match status" value="1"/>
</dbReference>
<reference evidence="8" key="2">
    <citation type="submission" date="2021-04" db="EMBL/GenBank/DDBJ databases">
        <authorList>
            <person name="Gilroy R."/>
        </authorList>
    </citation>
    <scope>NUCLEOTIDE SEQUENCE</scope>
    <source>
        <strain evidence="8">CHK183-5548</strain>
    </source>
</reference>
<keyword evidence="2" id="KW-0067">ATP-binding</keyword>
<evidence type="ECO:0000259" key="7">
    <source>
        <dbReference type="PROSITE" id="PS50045"/>
    </source>
</evidence>
<keyword evidence="3" id="KW-0805">Transcription regulation</keyword>
<dbReference type="Pfam" id="PF00158">
    <property type="entry name" value="Sigma54_activat"/>
    <property type="match status" value="1"/>
</dbReference>
<reference evidence="8" key="1">
    <citation type="journal article" date="2021" name="PeerJ">
        <title>Extensive microbial diversity within the chicken gut microbiome revealed by metagenomics and culture.</title>
        <authorList>
            <person name="Gilroy R."/>
            <person name="Ravi A."/>
            <person name="Getino M."/>
            <person name="Pursley I."/>
            <person name="Horton D.L."/>
            <person name="Alikhan N.F."/>
            <person name="Baker D."/>
            <person name="Gharbi K."/>
            <person name="Hall N."/>
            <person name="Watson M."/>
            <person name="Adriaenssens E.M."/>
            <person name="Foster-Nyarko E."/>
            <person name="Jarju S."/>
            <person name="Secka A."/>
            <person name="Antonio M."/>
            <person name="Oren A."/>
            <person name="Chaudhuri R.R."/>
            <person name="La Ragione R."/>
            <person name="Hildebrand F."/>
            <person name="Pallen M.J."/>
        </authorList>
    </citation>
    <scope>NUCLEOTIDE SEQUENCE</scope>
    <source>
        <strain evidence="8">CHK183-5548</strain>
    </source>
</reference>
<keyword evidence="4" id="KW-0238">DNA-binding</keyword>
<dbReference type="InterPro" id="IPR000014">
    <property type="entry name" value="PAS"/>
</dbReference>
<comment type="caution">
    <text evidence="8">The sequence shown here is derived from an EMBL/GenBank/DDBJ whole genome shotgun (WGS) entry which is preliminary data.</text>
</comment>
<dbReference type="Proteomes" id="UP000823883">
    <property type="component" value="Unassembled WGS sequence"/>
</dbReference>
<dbReference type="PANTHER" id="PTHR32071">
    <property type="entry name" value="TRANSCRIPTIONAL REGULATORY PROTEIN"/>
    <property type="match status" value="1"/>
</dbReference>
<dbReference type="InterPro" id="IPR025662">
    <property type="entry name" value="Sigma_54_int_dom_ATP-bd_1"/>
</dbReference>
<dbReference type="EMBL" id="DWWL01000044">
    <property type="protein sequence ID" value="HJC47737.1"/>
    <property type="molecule type" value="Genomic_DNA"/>
</dbReference>
<dbReference type="InterPro" id="IPR010524">
    <property type="entry name" value="Sig_transdc_resp-reg_PrpR_N"/>
</dbReference>
<dbReference type="Gene3D" id="3.30.450.20">
    <property type="entry name" value="PAS domain"/>
    <property type="match status" value="1"/>
</dbReference>
<evidence type="ECO:0000256" key="2">
    <source>
        <dbReference type="ARBA" id="ARBA00022840"/>
    </source>
</evidence>
<dbReference type="Gene3D" id="1.10.8.60">
    <property type="match status" value="1"/>
</dbReference>
<evidence type="ECO:0000313" key="8">
    <source>
        <dbReference type="EMBL" id="HJC47737.1"/>
    </source>
</evidence>
<evidence type="ECO:0000256" key="5">
    <source>
        <dbReference type="ARBA" id="ARBA00023163"/>
    </source>
</evidence>
<dbReference type="SUPFAM" id="SSF52540">
    <property type="entry name" value="P-loop containing nucleoside triphosphate hydrolases"/>
    <property type="match status" value="1"/>
</dbReference>
<dbReference type="SUPFAM" id="SSF159800">
    <property type="entry name" value="PrpR receptor domain-like"/>
    <property type="match status" value="1"/>
</dbReference>
<dbReference type="GO" id="GO:0043565">
    <property type="term" value="F:sequence-specific DNA binding"/>
    <property type="evidence" value="ECO:0007669"/>
    <property type="project" value="InterPro"/>
</dbReference>
<dbReference type="InterPro" id="IPR025944">
    <property type="entry name" value="Sigma_54_int_dom_CS"/>
</dbReference>
<dbReference type="InterPro" id="IPR035965">
    <property type="entry name" value="PAS-like_dom_sf"/>
</dbReference>
<dbReference type="InterPro" id="IPR003593">
    <property type="entry name" value="AAA+_ATPase"/>
</dbReference>
<dbReference type="PROSITE" id="PS00676">
    <property type="entry name" value="SIGMA54_INTERACT_2"/>
    <property type="match status" value="1"/>
</dbReference>
<dbReference type="CDD" id="cd00009">
    <property type="entry name" value="AAA"/>
    <property type="match status" value="1"/>
</dbReference>
<dbReference type="Pfam" id="PF02954">
    <property type="entry name" value="HTH_8"/>
    <property type="match status" value="1"/>
</dbReference>
<dbReference type="SUPFAM" id="SSF46689">
    <property type="entry name" value="Homeodomain-like"/>
    <property type="match status" value="1"/>
</dbReference>
<dbReference type="FunFam" id="3.40.50.300:FF:000006">
    <property type="entry name" value="DNA-binding transcriptional regulator NtrC"/>
    <property type="match status" value="1"/>
</dbReference>
<dbReference type="InterPro" id="IPR025943">
    <property type="entry name" value="Sigma_54_int_dom_ATP-bd_2"/>
</dbReference>
<dbReference type="PRINTS" id="PR01590">
    <property type="entry name" value="HTHFIS"/>
</dbReference>
<feature type="compositionally biased region" description="Basic and acidic residues" evidence="6">
    <location>
        <begin position="617"/>
        <end position="629"/>
    </location>
</feature>
<dbReference type="GO" id="GO:0006355">
    <property type="term" value="P:regulation of DNA-templated transcription"/>
    <property type="evidence" value="ECO:0007669"/>
    <property type="project" value="InterPro"/>
</dbReference>
<dbReference type="GO" id="GO:0005524">
    <property type="term" value="F:ATP binding"/>
    <property type="evidence" value="ECO:0007669"/>
    <property type="project" value="UniProtKB-KW"/>
</dbReference>
<evidence type="ECO:0000313" key="9">
    <source>
        <dbReference type="Proteomes" id="UP000823883"/>
    </source>
</evidence>
<feature type="region of interest" description="Disordered" evidence="6">
    <location>
        <begin position="596"/>
        <end position="642"/>
    </location>
</feature>
<dbReference type="PROSITE" id="PS50045">
    <property type="entry name" value="SIGMA54_INTERACT_4"/>
    <property type="match status" value="1"/>
</dbReference>
<evidence type="ECO:0000256" key="3">
    <source>
        <dbReference type="ARBA" id="ARBA00023015"/>
    </source>
</evidence>
<sequence length="665" mass="75724">MKFWYLSTRKAGKDALMQETAEKMGISLEEKHIEDSLVRSDSPEMRELLRQMEAARIDAVICRGRMERILKEAGVSSRIPVIPIQFLASSTFSLFVQVMKQHPEEFLLPGAKAAVFSHQPLLINREIIRYLFHLEMINVVMEEDAPEYIRRKLVQAREEGATFIIGGLRVCREAAALGMRAYYTENADEYESYCHTLEMAVMFVENLRSQREYRRTLEFMMDYSFEGMAMISPDGRVVISNAIVREILGQKEITGRPICELAPELDRQKLAAVLKKGETIYGNILQIRDHAVIVSAVPYLKNGQIQGAILHMNQKERVENLESQIKNEIYSRGLAAKYHFSDIKGDSAVMEQCRYEAKQFAKNQANILLFGESGTGKELFAQSIHNYSTRKDQPFVAVNCGALPMSLLESELFGYVGGAFTGASRQGKKGLIEQADKGTIFLDEISEMDLQGQVRLLRVIEERVITRVGDDRVIPVDVRIIAASNKSLQKLVREGKFREDLYYRLNVLTLRIPPLRSRGKDILLLAEEFLARYGERASKNLELTQDAGNALLSFSWPGNVRQLRNFCERLVIVSDRQKVDGGMIRRQLADICEEFPEEERTEKEEPEVPAPNLSQLSEKERRERERLEEALEASGGNRGQAAQALGIGRSSLWRKMKKYGLDETY</sequence>
<dbReference type="InterPro" id="IPR002197">
    <property type="entry name" value="HTH_Fis"/>
</dbReference>
<evidence type="ECO:0000256" key="6">
    <source>
        <dbReference type="SAM" id="MobiDB-lite"/>
    </source>
</evidence>
<dbReference type="InterPro" id="IPR058031">
    <property type="entry name" value="AAA_lid_NorR"/>
</dbReference>
<gene>
    <name evidence="8" type="ORF">IAA04_06765</name>
</gene>
<evidence type="ECO:0000256" key="1">
    <source>
        <dbReference type="ARBA" id="ARBA00022741"/>
    </source>
</evidence>
<dbReference type="InterPro" id="IPR027417">
    <property type="entry name" value="P-loop_NTPase"/>
</dbReference>
<keyword evidence="5" id="KW-0804">Transcription</keyword>
<dbReference type="InterPro" id="IPR002078">
    <property type="entry name" value="Sigma_54_int"/>
</dbReference>
<keyword evidence="1" id="KW-0547">Nucleotide-binding</keyword>
<accession>A0A9D2PD25</accession>
<dbReference type="Gene3D" id="1.10.10.60">
    <property type="entry name" value="Homeodomain-like"/>
    <property type="match status" value="1"/>
</dbReference>
<feature type="domain" description="Sigma-54 factor interaction" evidence="7">
    <location>
        <begin position="343"/>
        <end position="572"/>
    </location>
</feature>
<dbReference type="SMART" id="SM00091">
    <property type="entry name" value="PAS"/>
    <property type="match status" value="1"/>
</dbReference>
<proteinExistence type="predicted"/>
<evidence type="ECO:0000256" key="4">
    <source>
        <dbReference type="ARBA" id="ARBA00023125"/>
    </source>
</evidence>
<dbReference type="AlphaFoldDB" id="A0A9D2PD25"/>
<dbReference type="PROSITE" id="PS00688">
    <property type="entry name" value="SIGMA54_INTERACT_3"/>
    <property type="match status" value="1"/>
</dbReference>
<protein>
    <submittedName>
        <fullName evidence="8">Sigma 54-interacting transcriptional regulator</fullName>
    </submittedName>
</protein>
<dbReference type="PROSITE" id="PS00675">
    <property type="entry name" value="SIGMA54_INTERACT_1"/>
    <property type="match status" value="1"/>
</dbReference>
<dbReference type="GO" id="GO:0000156">
    <property type="term" value="F:phosphorelay response regulator activity"/>
    <property type="evidence" value="ECO:0007669"/>
    <property type="project" value="InterPro"/>
</dbReference>
<dbReference type="InterPro" id="IPR009057">
    <property type="entry name" value="Homeodomain-like_sf"/>
</dbReference>
<organism evidence="8 9">
    <name type="scientific">Candidatus Lachnoclostridium pullistercoris</name>
    <dbReference type="NCBI Taxonomy" id="2838632"/>
    <lineage>
        <taxon>Bacteria</taxon>
        <taxon>Bacillati</taxon>
        <taxon>Bacillota</taxon>
        <taxon>Clostridia</taxon>
        <taxon>Lachnospirales</taxon>
        <taxon>Lachnospiraceae</taxon>
    </lineage>
</organism>
<dbReference type="Pfam" id="PF06506">
    <property type="entry name" value="PrpR_N"/>
    <property type="match status" value="1"/>
</dbReference>
<name>A0A9D2PD25_9FIRM</name>
<dbReference type="Pfam" id="PF25601">
    <property type="entry name" value="AAA_lid_14"/>
    <property type="match status" value="1"/>
</dbReference>
<dbReference type="Gene3D" id="3.40.50.300">
    <property type="entry name" value="P-loop containing nucleotide triphosphate hydrolases"/>
    <property type="match status" value="1"/>
</dbReference>